<dbReference type="InterPro" id="IPR017927">
    <property type="entry name" value="FAD-bd_FR_type"/>
</dbReference>
<dbReference type="GO" id="GO:0020037">
    <property type="term" value="F:heme binding"/>
    <property type="evidence" value="ECO:0007669"/>
    <property type="project" value="InterPro"/>
</dbReference>
<accession>A0AAD3YA83</accession>
<evidence type="ECO:0000256" key="2">
    <source>
        <dbReference type="ARBA" id="ARBA00001974"/>
    </source>
</evidence>
<dbReference type="Gene3D" id="3.40.50.80">
    <property type="entry name" value="Nucleotide-binding domain of ferredoxin-NADP reductase (FNR) module"/>
    <property type="match status" value="1"/>
</dbReference>
<evidence type="ECO:0000256" key="7">
    <source>
        <dbReference type="ARBA" id="ARBA00022630"/>
    </source>
</evidence>
<keyword evidence="10" id="KW-0521">NADP</keyword>
<dbReference type="Pfam" id="PF00042">
    <property type="entry name" value="Globin"/>
    <property type="match status" value="1"/>
</dbReference>
<dbReference type="GO" id="GO:0046872">
    <property type="term" value="F:metal ion binding"/>
    <property type="evidence" value="ECO:0007669"/>
    <property type="project" value="UniProtKB-KW"/>
</dbReference>
<dbReference type="Gene3D" id="2.40.30.10">
    <property type="entry name" value="Translation factors"/>
    <property type="match status" value="1"/>
</dbReference>
<dbReference type="Pfam" id="PF00175">
    <property type="entry name" value="NAD_binding_1"/>
    <property type="match status" value="1"/>
</dbReference>
<evidence type="ECO:0000256" key="8">
    <source>
        <dbReference type="ARBA" id="ARBA00022723"/>
    </source>
</evidence>
<comment type="catalytic activity">
    <reaction evidence="14">
        <text>2 nitric oxide + NADPH + 2 O2 = 2 nitrate + NADP(+) + H(+)</text>
        <dbReference type="Rhea" id="RHEA:19465"/>
        <dbReference type="ChEBI" id="CHEBI:15378"/>
        <dbReference type="ChEBI" id="CHEBI:15379"/>
        <dbReference type="ChEBI" id="CHEBI:16480"/>
        <dbReference type="ChEBI" id="CHEBI:17632"/>
        <dbReference type="ChEBI" id="CHEBI:57783"/>
        <dbReference type="ChEBI" id="CHEBI:58349"/>
        <dbReference type="EC" id="1.14.12.17"/>
    </reaction>
</comment>
<reference evidence="17" key="2">
    <citation type="submission" date="2023-06" db="EMBL/GenBank/DDBJ databases">
        <authorList>
            <person name="Kobayashi Y."/>
            <person name="Kayamori A."/>
            <person name="Aoki K."/>
            <person name="Shiwa Y."/>
            <person name="Fujita N."/>
            <person name="Sugita T."/>
            <person name="Iwasaki W."/>
            <person name="Tanaka N."/>
            <person name="Takashima M."/>
        </authorList>
    </citation>
    <scope>NUCLEOTIDE SEQUENCE</scope>
    <source>
        <strain evidence="17">HIS016</strain>
    </source>
</reference>
<dbReference type="PROSITE" id="PS01033">
    <property type="entry name" value="GLOBIN"/>
    <property type="match status" value="1"/>
</dbReference>
<dbReference type="GO" id="GO:0009636">
    <property type="term" value="P:response to toxic substance"/>
    <property type="evidence" value="ECO:0007669"/>
    <property type="project" value="UniProtKB-KW"/>
</dbReference>
<sequence length="441" mass="48910">MRFALRRMTRPVAQFARPSPSLYFRGMASTSTFQIPADVRPLTATDKANVSATAPILAEHGLAITKDMYRVMLSENPDLKNIFSIPAQNNGDQPKALAGAVHAYAANINDLSPLVPTVVRIAEKHAALGIKPEHYAVVAENLLAAIQRILGDAFTPELKESWYHAYWQLAKIFIDAEADLLAKAAWDGWKEFRITGHLDETYQIASLEFVPVDPAMLPLKPYKPGQFITIRCKIPSLGVYQCRHYSLSDSPSDDRYRITVKREDLDGGSVPDGLVSTHLHKLPIGATIECSFPTGSFHLPNPLPEHVVFLSGGVGITPNMSMFNTLIEDGAKTKISWIQAVQTKNHHVFQRHVDRLVKLSAGRIKSKAYYSEGPAVGPNTEEGFIDLKKLDEDMLALKDNKSQYYVCGPDPFMTKMVADLKERGVDPANIHYEAFRAGEVE</sequence>
<dbReference type="PANTHER" id="PTHR43396">
    <property type="entry name" value="FLAVOHEMOPROTEIN"/>
    <property type="match status" value="1"/>
</dbReference>
<evidence type="ECO:0000256" key="5">
    <source>
        <dbReference type="ARBA" id="ARBA00022575"/>
    </source>
</evidence>
<dbReference type="Gene3D" id="1.10.490.10">
    <property type="entry name" value="Globins"/>
    <property type="match status" value="1"/>
</dbReference>
<dbReference type="GO" id="GO:0071500">
    <property type="term" value="P:cellular response to nitrosative stress"/>
    <property type="evidence" value="ECO:0007669"/>
    <property type="project" value="TreeGrafter"/>
</dbReference>
<keyword evidence="11" id="KW-0408">Iron</keyword>
<dbReference type="InterPro" id="IPR017938">
    <property type="entry name" value="Riboflavin_synthase-like_b-brl"/>
</dbReference>
<evidence type="ECO:0000313" key="18">
    <source>
        <dbReference type="Proteomes" id="UP001222932"/>
    </source>
</evidence>
<evidence type="ECO:0000259" key="16">
    <source>
        <dbReference type="PROSITE" id="PS51384"/>
    </source>
</evidence>
<keyword evidence="12" id="KW-0520">NAD</keyword>
<dbReference type="SUPFAM" id="SSF46458">
    <property type="entry name" value="Globin-like"/>
    <property type="match status" value="1"/>
</dbReference>
<evidence type="ECO:0000259" key="15">
    <source>
        <dbReference type="PROSITE" id="PS01033"/>
    </source>
</evidence>
<feature type="domain" description="FAD-binding FR-type" evidence="16">
    <location>
        <begin position="187"/>
        <end position="300"/>
    </location>
</feature>
<dbReference type="SUPFAM" id="SSF52343">
    <property type="entry name" value="Ferredoxin reductase-like, C-terminal NADP-linked domain"/>
    <property type="match status" value="1"/>
</dbReference>
<comment type="cofactor">
    <cofactor evidence="1">
        <name>heme b</name>
        <dbReference type="ChEBI" id="CHEBI:60344"/>
    </cofactor>
</comment>
<dbReference type="InterPro" id="IPR012292">
    <property type="entry name" value="Globin/Proto"/>
</dbReference>
<dbReference type="Proteomes" id="UP001222932">
    <property type="component" value="Unassembled WGS sequence"/>
</dbReference>
<dbReference type="InterPro" id="IPR008333">
    <property type="entry name" value="Cbr1-like_FAD-bd_dom"/>
</dbReference>
<dbReference type="GO" id="GO:0019825">
    <property type="term" value="F:oxygen binding"/>
    <property type="evidence" value="ECO:0007669"/>
    <property type="project" value="InterPro"/>
</dbReference>
<dbReference type="InterPro" id="IPR039261">
    <property type="entry name" value="FNR_nucleotide-bd"/>
</dbReference>
<reference evidence="17" key="1">
    <citation type="journal article" date="2023" name="BMC Genomics">
        <title>Chromosome-level genome assemblies of Cutaneotrichosporon spp. (Trichosporonales, Basidiomycota) reveal imbalanced evolution between nucleotide sequences and chromosome synteny.</title>
        <authorList>
            <person name="Kobayashi Y."/>
            <person name="Kayamori A."/>
            <person name="Aoki K."/>
            <person name="Shiwa Y."/>
            <person name="Matsutani M."/>
            <person name="Fujita N."/>
            <person name="Sugita T."/>
            <person name="Iwasaki W."/>
            <person name="Tanaka N."/>
            <person name="Takashima M."/>
        </authorList>
    </citation>
    <scope>NUCLEOTIDE SEQUENCE</scope>
    <source>
        <strain evidence="17">HIS016</strain>
    </source>
</reference>
<feature type="domain" description="Globin" evidence="15">
    <location>
        <begin position="41"/>
        <end position="178"/>
    </location>
</feature>
<dbReference type="FunFam" id="1.10.490.10:FF:000003">
    <property type="entry name" value="Flavohemoprotein"/>
    <property type="match status" value="1"/>
</dbReference>
<evidence type="ECO:0000256" key="13">
    <source>
        <dbReference type="ARBA" id="ARBA00048649"/>
    </source>
</evidence>
<gene>
    <name evidence="17" type="primary">YHB1</name>
    <name evidence="17" type="ORF">CspeluHIS016_0207420</name>
</gene>
<dbReference type="GO" id="GO:0046210">
    <property type="term" value="P:nitric oxide catabolic process"/>
    <property type="evidence" value="ECO:0007669"/>
    <property type="project" value="TreeGrafter"/>
</dbReference>
<keyword evidence="8" id="KW-0479">Metal-binding</keyword>
<keyword evidence="5" id="KW-0216">Detoxification</keyword>
<dbReference type="InterPro" id="IPR009050">
    <property type="entry name" value="Globin-like_sf"/>
</dbReference>
<comment type="cofactor">
    <cofactor evidence="2">
        <name>FAD</name>
        <dbReference type="ChEBI" id="CHEBI:57692"/>
    </cofactor>
</comment>
<comment type="similarity">
    <text evidence="3">In the C-terminal section; belongs to the flavoprotein pyridine nucleotide cytochrome reductase family.</text>
</comment>
<keyword evidence="6" id="KW-0349">Heme</keyword>
<evidence type="ECO:0000256" key="12">
    <source>
        <dbReference type="ARBA" id="ARBA00023027"/>
    </source>
</evidence>
<name>A0AAD3YA83_9TREE</name>
<organism evidence="17 18">
    <name type="scientific">Cutaneotrichosporon spelunceum</name>
    <dbReference type="NCBI Taxonomy" id="1672016"/>
    <lineage>
        <taxon>Eukaryota</taxon>
        <taxon>Fungi</taxon>
        <taxon>Dikarya</taxon>
        <taxon>Basidiomycota</taxon>
        <taxon>Agaricomycotina</taxon>
        <taxon>Tremellomycetes</taxon>
        <taxon>Trichosporonales</taxon>
        <taxon>Trichosporonaceae</taxon>
        <taxon>Cutaneotrichosporon</taxon>
    </lineage>
</organism>
<dbReference type="EMBL" id="BTCM01000002">
    <property type="protein sequence ID" value="GMK55686.1"/>
    <property type="molecule type" value="Genomic_DNA"/>
</dbReference>
<evidence type="ECO:0000256" key="11">
    <source>
        <dbReference type="ARBA" id="ARBA00023004"/>
    </source>
</evidence>
<dbReference type="Pfam" id="PF00970">
    <property type="entry name" value="FAD_binding_6"/>
    <property type="match status" value="1"/>
</dbReference>
<dbReference type="EC" id="1.14.12.17" evidence="4"/>
<dbReference type="GO" id="GO:0071949">
    <property type="term" value="F:FAD binding"/>
    <property type="evidence" value="ECO:0007669"/>
    <property type="project" value="TreeGrafter"/>
</dbReference>
<keyword evidence="18" id="KW-1185">Reference proteome</keyword>
<keyword evidence="7" id="KW-0285">Flavoprotein</keyword>
<dbReference type="InterPro" id="IPR000971">
    <property type="entry name" value="Globin"/>
</dbReference>
<comment type="caution">
    <text evidence="17">The sequence shown here is derived from an EMBL/GenBank/DDBJ whole genome shotgun (WGS) entry which is preliminary data.</text>
</comment>
<dbReference type="CDD" id="cd06184">
    <property type="entry name" value="flavohem_like_fad_nad_binding"/>
    <property type="match status" value="1"/>
</dbReference>
<dbReference type="InterPro" id="IPR001433">
    <property type="entry name" value="OxRdtase_FAD/NAD-bd"/>
</dbReference>
<comment type="catalytic activity">
    <reaction evidence="13">
        <text>2 nitric oxide + NADH + 2 O2 = 2 nitrate + NAD(+) + H(+)</text>
        <dbReference type="Rhea" id="RHEA:19469"/>
        <dbReference type="ChEBI" id="CHEBI:15378"/>
        <dbReference type="ChEBI" id="CHEBI:15379"/>
        <dbReference type="ChEBI" id="CHEBI:16480"/>
        <dbReference type="ChEBI" id="CHEBI:17632"/>
        <dbReference type="ChEBI" id="CHEBI:57540"/>
        <dbReference type="ChEBI" id="CHEBI:57945"/>
        <dbReference type="EC" id="1.14.12.17"/>
    </reaction>
</comment>
<dbReference type="AlphaFoldDB" id="A0AAD3YA83"/>
<evidence type="ECO:0000256" key="10">
    <source>
        <dbReference type="ARBA" id="ARBA00022857"/>
    </source>
</evidence>
<evidence type="ECO:0000256" key="6">
    <source>
        <dbReference type="ARBA" id="ARBA00022617"/>
    </source>
</evidence>
<evidence type="ECO:0000256" key="4">
    <source>
        <dbReference type="ARBA" id="ARBA00012229"/>
    </source>
</evidence>
<dbReference type="PROSITE" id="PS51384">
    <property type="entry name" value="FAD_FR"/>
    <property type="match status" value="1"/>
</dbReference>
<dbReference type="PANTHER" id="PTHR43396:SF3">
    <property type="entry name" value="FLAVOHEMOPROTEIN"/>
    <property type="match status" value="1"/>
</dbReference>
<evidence type="ECO:0000256" key="9">
    <source>
        <dbReference type="ARBA" id="ARBA00022827"/>
    </source>
</evidence>
<evidence type="ECO:0000313" key="17">
    <source>
        <dbReference type="EMBL" id="GMK55686.1"/>
    </source>
</evidence>
<evidence type="ECO:0000256" key="1">
    <source>
        <dbReference type="ARBA" id="ARBA00001970"/>
    </source>
</evidence>
<protein>
    <recommendedName>
        <fullName evidence="4">nitric oxide dioxygenase</fullName>
        <ecNumber evidence="4">1.14.12.17</ecNumber>
    </recommendedName>
</protein>
<dbReference type="GO" id="GO:0008941">
    <property type="term" value="F:nitric oxide dioxygenase NAD(P)H activity"/>
    <property type="evidence" value="ECO:0007669"/>
    <property type="project" value="UniProtKB-EC"/>
</dbReference>
<evidence type="ECO:0000256" key="14">
    <source>
        <dbReference type="ARBA" id="ARBA00049433"/>
    </source>
</evidence>
<keyword evidence="9" id="KW-0274">FAD</keyword>
<dbReference type="CDD" id="cd08922">
    <property type="entry name" value="FHb-globin"/>
    <property type="match status" value="1"/>
</dbReference>
<proteinExistence type="inferred from homology"/>
<dbReference type="SUPFAM" id="SSF63380">
    <property type="entry name" value="Riboflavin synthase domain-like"/>
    <property type="match status" value="1"/>
</dbReference>
<evidence type="ECO:0000256" key="3">
    <source>
        <dbReference type="ARBA" id="ARBA00006401"/>
    </source>
</evidence>